<proteinExistence type="predicted"/>
<dbReference type="STRING" id="633807.BW732_04915"/>
<name>A0A1Q2D5G9_9ENTE</name>
<keyword evidence="2" id="KW-1185">Reference proteome</keyword>
<dbReference type="AlphaFoldDB" id="A0A1Q2D5G9"/>
<evidence type="ECO:0000313" key="1">
    <source>
        <dbReference type="EMBL" id="AQP53640.1"/>
    </source>
</evidence>
<sequence>MPSIILILFGSLLTAWGVYRIKTDFKNNKKIKGLVDFILTGQASGIGQFLSGIATVMVGIIVFFISK</sequence>
<gene>
    <name evidence="1" type="ORF">BW732_04915</name>
</gene>
<reference evidence="1 2" key="1">
    <citation type="journal article" date="2010" name="Int. J. Syst. Evol. Microbiol.">
        <title>Vagococcus penaei sp. nov., isolated from spoilage microbiota of cooked shrimp (Penaeus vannamei).</title>
        <authorList>
            <person name="Jaffres E."/>
            <person name="Prevost H."/>
            <person name="Rossero A."/>
            <person name="Joffraud J.J."/>
            <person name="Dousset X."/>
        </authorList>
    </citation>
    <scope>NUCLEOTIDE SEQUENCE [LARGE SCALE GENOMIC DNA]</scope>
    <source>
        <strain evidence="1 2">CD276</strain>
    </source>
</reference>
<dbReference type="OrthoDB" id="1757624at2"/>
<protein>
    <submittedName>
        <fullName evidence="1">Uncharacterized protein</fullName>
    </submittedName>
</protein>
<dbReference type="KEGG" id="vpi:BW732_04915"/>
<evidence type="ECO:0000313" key="2">
    <source>
        <dbReference type="Proteomes" id="UP000188246"/>
    </source>
</evidence>
<dbReference type="Proteomes" id="UP000188246">
    <property type="component" value="Chromosome"/>
</dbReference>
<accession>A0A1Q2D5G9</accession>
<dbReference type="RefSeq" id="WP_077275728.1">
    <property type="nucleotide sequence ID" value="NZ_CP019609.1"/>
</dbReference>
<organism evidence="1 2">
    <name type="scientific">Vagococcus penaei</name>
    <dbReference type="NCBI Taxonomy" id="633807"/>
    <lineage>
        <taxon>Bacteria</taxon>
        <taxon>Bacillati</taxon>
        <taxon>Bacillota</taxon>
        <taxon>Bacilli</taxon>
        <taxon>Lactobacillales</taxon>
        <taxon>Enterococcaceae</taxon>
        <taxon>Vagococcus</taxon>
    </lineage>
</organism>
<dbReference type="EMBL" id="CP019609">
    <property type="protein sequence ID" value="AQP53640.1"/>
    <property type="molecule type" value="Genomic_DNA"/>
</dbReference>